<dbReference type="EMBL" id="JAIGOF010000034">
    <property type="protein sequence ID" value="MBX8595645.1"/>
    <property type="molecule type" value="Genomic_DNA"/>
</dbReference>
<evidence type="ECO:0000313" key="4">
    <source>
        <dbReference type="EMBL" id="QCT57782.1"/>
    </source>
</evidence>
<reference evidence="3" key="2">
    <citation type="submission" date="2021-08" db="EMBL/GenBank/DDBJ databases">
        <title>Whole-genome sequencing of local methicillin-resistant S. aureus strain Lr2.</title>
        <authorList>
            <person name="Ali A."/>
            <person name="Ullah N."/>
        </authorList>
    </citation>
    <scope>NUCLEOTIDE SEQUENCE</scope>
    <source>
        <strain evidence="3">Lr2</strain>
    </source>
</reference>
<name>A0AAE3A007_STAAU</name>
<evidence type="ECO:0000256" key="1">
    <source>
        <dbReference type="SAM" id="Coils"/>
    </source>
</evidence>
<evidence type="ECO:0000313" key="5">
    <source>
        <dbReference type="Proteomes" id="UP000309390"/>
    </source>
</evidence>
<dbReference type="EMBL" id="CP038850">
    <property type="protein sequence ID" value="QCT57782.1"/>
    <property type="molecule type" value="Genomic_DNA"/>
</dbReference>
<dbReference type="Proteomes" id="UP000309390">
    <property type="component" value="Unassembled WGS sequence"/>
</dbReference>
<protein>
    <submittedName>
        <fullName evidence="3">HNH endonuclease</fullName>
    </submittedName>
</protein>
<reference evidence="4" key="1">
    <citation type="submission" date="2019-04" db="EMBL/GenBank/DDBJ databases">
        <title>Whole-genome sequencing of local methicillin-resistant S. aureus strain Lr2.</title>
        <authorList>
            <person name="Ullah N."/>
            <person name="Ali A."/>
        </authorList>
    </citation>
    <scope>NUCLEOTIDE SEQUENCE [LARGE SCALE GENOMIC DNA]</scope>
    <source>
        <strain evidence="4">Lr2</strain>
    </source>
</reference>
<dbReference type="Gene3D" id="1.10.30.50">
    <property type="match status" value="1"/>
</dbReference>
<dbReference type="InterPro" id="IPR002711">
    <property type="entry name" value="HNH"/>
</dbReference>
<proteinExistence type="predicted"/>
<sequence>MSKPKWNSAKKRKIKNELTQGIYKCVMCSNIFDSVDCLQIEHKIPISKGGTNEMSNLTVLCQKCNCSRKNRVGNEHLKNILKNIEKEMDKINIDLLAYEKEIGTLDNRDISEIINELESIYTDFHNTLVGEVLNV</sequence>
<keyword evidence="3" id="KW-0255">Endonuclease</keyword>
<gene>
    <name evidence="4" type="ORF">E1948_10515</name>
    <name evidence="3" type="ORF">E1948_13855</name>
</gene>
<dbReference type="GO" id="GO:0004519">
    <property type="term" value="F:endonuclease activity"/>
    <property type="evidence" value="ECO:0007669"/>
    <property type="project" value="UniProtKB-KW"/>
</dbReference>
<dbReference type="InterPro" id="IPR003615">
    <property type="entry name" value="HNH_nuc"/>
</dbReference>
<feature type="coiled-coil region" evidence="1">
    <location>
        <begin position="74"/>
        <end position="101"/>
    </location>
</feature>
<evidence type="ECO:0000259" key="2">
    <source>
        <dbReference type="SMART" id="SM00507"/>
    </source>
</evidence>
<keyword evidence="3" id="KW-0540">Nuclease</keyword>
<organism evidence="3 5">
    <name type="scientific">Staphylococcus aureus</name>
    <dbReference type="NCBI Taxonomy" id="1280"/>
    <lineage>
        <taxon>Bacteria</taxon>
        <taxon>Bacillati</taxon>
        <taxon>Bacillota</taxon>
        <taxon>Bacilli</taxon>
        <taxon>Bacillales</taxon>
        <taxon>Staphylococcaceae</taxon>
        <taxon>Staphylococcus</taxon>
    </lineage>
</organism>
<dbReference type="Pfam" id="PF01844">
    <property type="entry name" value="HNH"/>
    <property type="match status" value="1"/>
</dbReference>
<dbReference type="SMART" id="SM00507">
    <property type="entry name" value="HNHc"/>
    <property type="match status" value="1"/>
</dbReference>
<keyword evidence="3" id="KW-0378">Hydrolase</keyword>
<feature type="domain" description="HNH nuclease" evidence="2">
    <location>
        <begin position="13"/>
        <end position="66"/>
    </location>
</feature>
<dbReference type="CDD" id="cd00085">
    <property type="entry name" value="HNHc"/>
    <property type="match status" value="1"/>
</dbReference>
<dbReference type="RefSeq" id="WP_001816890.1">
    <property type="nucleotide sequence ID" value="NZ_AP025176.1"/>
</dbReference>
<evidence type="ECO:0000313" key="3">
    <source>
        <dbReference type="EMBL" id="MBX8595645.1"/>
    </source>
</evidence>
<accession>A0AAE3A007</accession>
<keyword evidence="1" id="KW-0175">Coiled coil</keyword>
<dbReference type="AlphaFoldDB" id="A0AAE3A007"/>